<feature type="compositionally biased region" description="Basic and acidic residues" evidence="1">
    <location>
        <begin position="7"/>
        <end position="21"/>
    </location>
</feature>
<dbReference type="Pfam" id="PF13403">
    <property type="entry name" value="Hint_2"/>
    <property type="match status" value="1"/>
</dbReference>
<dbReference type="InterPro" id="IPR036844">
    <property type="entry name" value="Hint_dom_sf"/>
</dbReference>
<dbReference type="EMBL" id="BAABWU010000020">
    <property type="protein sequence ID" value="GAA6198315.1"/>
    <property type="molecule type" value="Genomic_DNA"/>
</dbReference>
<organism evidence="3 4">
    <name type="scientific">Pseudophaeobacter arcticus</name>
    <dbReference type="NCBI Taxonomy" id="385492"/>
    <lineage>
        <taxon>Bacteria</taxon>
        <taxon>Pseudomonadati</taxon>
        <taxon>Pseudomonadota</taxon>
        <taxon>Alphaproteobacteria</taxon>
        <taxon>Rhodobacterales</taxon>
        <taxon>Paracoccaceae</taxon>
        <taxon>Pseudophaeobacter</taxon>
    </lineage>
</organism>
<evidence type="ECO:0000259" key="2">
    <source>
        <dbReference type="Pfam" id="PF13403"/>
    </source>
</evidence>
<accession>A0ABQ0AR12</accession>
<dbReference type="InterPro" id="IPR028992">
    <property type="entry name" value="Hedgehog/Intein_dom"/>
</dbReference>
<feature type="region of interest" description="Disordered" evidence="1">
    <location>
        <begin position="1"/>
        <end position="27"/>
    </location>
</feature>
<dbReference type="Pfam" id="PF17963">
    <property type="entry name" value="Big_9"/>
    <property type="match status" value="1"/>
</dbReference>
<evidence type="ECO:0000313" key="4">
    <source>
        <dbReference type="Proteomes" id="UP001441944"/>
    </source>
</evidence>
<gene>
    <name evidence="3" type="ORF">NBRC116598_37600</name>
</gene>
<reference evidence="3 4" key="1">
    <citation type="submission" date="2024-04" db="EMBL/GenBank/DDBJ databases">
        <title>Draft genome sequence of Pseudophaeobacter arcticus NBRC 116598.</title>
        <authorList>
            <person name="Miyakawa T."/>
            <person name="Kusuya Y."/>
            <person name="Miura T."/>
        </authorList>
    </citation>
    <scope>NUCLEOTIDE SEQUENCE [LARGE SCALE GENOMIC DNA]</scope>
    <source>
        <strain evidence="3 4">SU-CL00105</strain>
    </source>
</reference>
<comment type="caution">
    <text evidence="3">The sequence shown here is derived from an EMBL/GenBank/DDBJ whole genome shotgun (WGS) entry which is preliminary data.</text>
</comment>
<sequence length="475" mass="50391">MPTVDIIRLDEDPHESAHGVRTDTSSRGVDLDGAQITATFADGTTEVLTWKALDPYTAGGASGTDIDMYFGYDWHDLTTTKLLTSLQIDLAPASSVFDTKFATDEDPLGGSTPTSKNGYPFKLSPEYEDLTGTISATYTGIVNITGSEAVGDLYTTMIIDFSGLPEGGLLGDLVWNSDIDTLTGPFEDGLTATSDVFEISGDGSEVLNVLDNDLHSDGSSLTITHIEGQAVSAGDTVTLGSGEVVTLNADGTLSISNDSTVDEASSFSYTVADDEGHTDTGSVQVKTVVSTAPCFVAGTLIKTEFGLVAVEALEVGDRIVTRDHGLQPLRWIGRSTRCASGRNAPVVFAENALGRHDCIAVSPNHRVLISSDLAELLFGQFEVLVKAKHLVNDTTIRVVADGQLVTYVHLLFDQHEILCGNGLESESYHPGAETLGSFDAETQAEVLALMADFGHYGPTARTTLKSHESQLLRAS</sequence>
<protein>
    <recommendedName>
        <fullName evidence="2">Hedgehog/Intein (Hint) domain-containing protein</fullName>
    </recommendedName>
</protein>
<dbReference type="RefSeq" id="WP_353402141.1">
    <property type="nucleotide sequence ID" value="NZ_BAABWU010000020.1"/>
</dbReference>
<dbReference type="Gene3D" id="2.170.16.10">
    <property type="entry name" value="Hedgehog/Intein (Hint) domain"/>
    <property type="match status" value="1"/>
</dbReference>
<proteinExistence type="predicted"/>
<keyword evidence="4" id="KW-1185">Reference proteome</keyword>
<dbReference type="Proteomes" id="UP001441944">
    <property type="component" value="Unassembled WGS sequence"/>
</dbReference>
<feature type="domain" description="Hedgehog/Intein (Hint)" evidence="2">
    <location>
        <begin position="293"/>
        <end position="431"/>
    </location>
</feature>
<dbReference type="SUPFAM" id="SSF51294">
    <property type="entry name" value="Hedgehog/intein (Hint) domain"/>
    <property type="match status" value="1"/>
</dbReference>
<name>A0ABQ0AR12_9RHOB</name>
<evidence type="ECO:0000256" key="1">
    <source>
        <dbReference type="SAM" id="MobiDB-lite"/>
    </source>
</evidence>
<evidence type="ECO:0000313" key="3">
    <source>
        <dbReference type="EMBL" id="GAA6198315.1"/>
    </source>
</evidence>